<keyword evidence="3" id="KW-0677">Repeat</keyword>
<accession>A0A9W7J0R9</accession>
<evidence type="ECO:0000256" key="5">
    <source>
        <dbReference type="ARBA" id="ARBA00022963"/>
    </source>
</evidence>
<dbReference type="PANTHER" id="PTHR18896">
    <property type="entry name" value="PHOSPHOLIPASE D"/>
    <property type="match status" value="1"/>
</dbReference>
<gene>
    <name evidence="8" type="ORF">HRI_004257900</name>
</gene>
<name>A0A9W7J0R9_HIBTR</name>
<evidence type="ECO:0000256" key="1">
    <source>
        <dbReference type="ARBA" id="ARBA00000798"/>
    </source>
</evidence>
<dbReference type="InterPro" id="IPR001736">
    <property type="entry name" value="PLipase_D/transphosphatidylase"/>
</dbReference>
<sequence length="91" mass="10630">MFTHHQKCVLVDTQTVGNHRKINAFVGGIDLCDGRYEYDTPEHRLLRDLDTVFKDDFHNPTFPPGTKAPRQPFEGPAAYDVLINFEQRWRK</sequence>
<dbReference type="GO" id="GO:0004630">
    <property type="term" value="F:phospholipase D activity"/>
    <property type="evidence" value="ECO:0007669"/>
    <property type="project" value="UniProtKB-EC"/>
</dbReference>
<evidence type="ECO:0000256" key="2">
    <source>
        <dbReference type="ARBA" id="ARBA00012027"/>
    </source>
</evidence>
<keyword evidence="9" id="KW-1185">Reference proteome</keyword>
<reference evidence="8" key="1">
    <citation type="submission" date="2023-05" db="EMBL/GenBank/DDBJ databases">
        <title>Genome and transcriptome analyses reveal genes involved in the formation of fine ridges on petal epidermal cells in Hibiscus trionum.</title>
        <authorList>
            <person name="Koshimizu S."/>
            <person name="Masuda S."/>
            <person name="Ishii T."/>
            <person name="Shirasu K."/>
            <person name="Hoshino A."/>
            <person name="Arita M."/>
        </authorList>
    </citation>
    <scope>NUCLEOTIDE SEQUENCE</scope>
    <source>
        <strain evidence="8">Hamamatsu line</strain>
    </source>
</reference>
<evidence type="ECO:0000259" key="7">
    <source>
        <dbReference type="PROSITE" id="PS50035"/>
    </source>
</evidence>
<comment type="catalytic activity">
    <reaction evidence="1">
        <text>a 1,2-diacyl-sn-glycero-3-phosphocholine + H2O = a 1,2-diacyl-sn-glycero-3-phosphate + choline + H(+)</text>
        <dbReference type="Rhea" id="RHEA:14445"/>
        <dbReference type="ChEBI" id="CHEBI:15354"/>
        <dbReference type="ChEBI" id="CHEBI:15377"/>
        <dbReference type="ChEBI" id="CHEBI:15378"/>
        <dbReference type="ChEBI" id="CHEBI:57643"/>
        <dbReference type="ChEBI" id="CHEBI:58608"/>
        <dbReference type="EC" id="3.1.4.4"/>
    </reaction>
</comment>
<dbReference type="InterPro" id="IPR015679">
    <property type="entry name" value="PLipase_D_fam"/>
</dbReference>
<organism evidence="8 9">
    <name type="scientific">Hibiscus trionum</name>
    <name type="common">Flower of an hour</name>
    <dbReference type="NCBI Taxonomy" id="183268"/>
    <lineage>
        <taxon>Eukaryota</taxon>
        <taxon>Viridiplantae</taxon>
        <taxon>Streptophyta</taxon>
        <taxon>Embryophyta</taxon>
        <taxon>Tracheophyta</taxon>
        <taxon>Spermatophyta</taxon>
        <taxon>Magnoliopsida</taxon>
        <taxon>eudicotyledons</taxon>
        <taxon>Gunneridae</taxon>
        <taxon>Pentapetalae</taxon>
        <taxon>rosids</taxon>
        <taxon>malvids</taxon>
        <taxon>Malvales</taxon>
        <taxon>Malvaceae</taxon>
        <taxon>Malvoideae</taxon>
        <taxon>Hibiscus</taxon>
    </lineage>
</organism>
<dbReference type="SUPFAM" id="SSF56024">
    <property type="entry name" value="Phospholipase D/nuclease"/>
    <property type="match status" value="1"/>
</dbReference>
<feature type="domain" description="PLD phosphodiesterase" evidence="7">
    <location>
        <begin position="1"/>
        <end position="35"/>
    </location>
</feature>
<evidence type="ECO:0000256" key="6">
    <source>
        <dbReference type="ARBA" id="ARBA00023098"/>
    </source>
</evidence>
<protein>
    <recommendedName>
        <fullName evidence="2">phospholipase D</fullName>
        <ecNumber evidence="2">3.1.4.4</ecNumber>
    </recommendedName>
</protein>
<dbReference type="EC" id="3.1.4.4" evidence="2"/>
<evidence type="ECO:0000256" key="3">
    <source>
        <dbReference type="ARBA" id="ARBA00022737"/>
    </source>
</evidence>
<dbReference type="OrthoDB" id="71549at2759"/>
<dbReference type="Gene3D" id="3.30.870.10">
    <property type="entry name" value="Endonuclease Chain A"/>
    <property type="match status" value="1"/>
</dbReference>
<dbReference type="Proteomes" id="UP001165190">
    <property type="component" value="Unassembled WGS sequence"/>
</dbReference>
<evidence type="ECO:0000313" key="9">
    <source>
        <dbReference type="Proteomes" id="UP001165190"/>
    </source>
</evidence>
<keyword evidence="5" id="KW-0442">Lipid degradation</keyword>
<dbReference type="PANTHER" id="PTHR18896:SF86">
    <property type="entry name" value="PHOSPHOLIPASE D DELTA"/>
    <property type="match status" value="1"/>
</dbReference>
<comment type="caution">
    <text evidence="8">The sequence shown here is derived from an EMBL/GenBank/DDBJ whole genome shotgun (WGS) entry which is preliminary data.</text>
</comment>
<dbReference type="GO" id="GO:0005886">
    <property type="term" value="C:plasma membrane"/>
    <property type="evidence" value="ECO:0007669"/>
    <property type="project" value="TreeGrafter"/>
</dbReference>
<evidence type="ECO:0000313" key="8">
    <source>
        <dbReference type="EMBL" id="GMJ05887.1"/>
    </source>
</evidence>
<keyword evidence="4" id="KW-0378">Hydrolase</keyword>
<dbReference type="GO" id="GO:0009395">
    <property type="term" value="P:phospholipid catabolic process"/>
    <property type="evidence" value="ECO:0007669"/>
    <property type="project" value="TreeGrafter"/>
</dbReference>
<dbReference type="AlphaFoldDB" id="A0A9W7J0R9"/>
<dbReference type="EMBL" id="BSYR01000045">
    <property type="protein sequence ID" value="GMJ05887.1"/>
    <property type="molecule type" value="Genomic_DNA"/>
</dbReference>
<keyword evidence="6" id="KW-0443">Lipid metabolism</keyword>
<dbReference type="PROSITE" id="PS50035">
    <property type="entry name" value="PLD"/>
    <property type="match status" value="1"/>
</dbReference>
<evidence type="ECO:0000256" key="4">
    <source>
        <dbReference type="ARBA" id="ARBA00022801"/>
    </source>
</evidence>
<proteinExistence type="predicted"/>